<keyword evidence="3" id="KW-1185">Reference proteome</keyword>
<comment type="caution">
    <text evidence="2">The sequence shown here is derived from an EMBL/GenBank/DDBJ whole genome shotgun (WGS) entry which is preliminary data.</text>
</comment>
<accession>A0ABU6Q9X5</accession>
<dbReference type="PANTHER" id="PTHR33177:SF74">
    <property type="entry name" value="PROTEIN GL2-INTERACTING REPRESSOR 1"/>
    <property type="match status" value="1"/>
</dbReference>
<proteinExistence type="predicted"/>
<dbReference type="InterPro" id="IPR056440">
    <property type="entry name" value="Zn-ribbon_GIR1"/>
</dbReference>
<protein>
    <recommendedName>
        <fullName evidence="1">GIR1-like zinc ribbon domain-containing protein</fullName>
    </recommendedName>
</protein>
<dbReference type="PANTHER" id="PTHR33177">
    <property type="entry name" value="PUTATIVE-RELATED"/>
    <property type="match status" value="1"/>
</dbReference>
<organism evidence="2 3">
    <name type="scientific">Stylosanthes scabra</name>
    <dbReference type="NCBI Taxonomy" id="79078"/>
    <lineage>
        <taxon>Eukaryota</taxon>
        <taxon>Viridiplantae</taxon>
        <taxon>Streptophyta</taxon>
        <taxon>Embryophyta</taxon>
        <taxon>Tracheophyta</taxon>
        <taxon>Spermatophyta</taxon>
        <taxon>Magnoliopsida</taxon>
        <taxon>eudicotyledons</taxon>
        <taxon>Gunneridae</taxon>
        <taxon>Pentapetalae</taxon>
        <taxon>rosids</taxon>
        <taxon>fabids</taxon>
        <taxon>Fabales</taxon>
        <taxon>Fabaceae</taxon>
        <taxon>Papilionoideae</taxon>
        <taxon>50 kb inversion clade</taxon>
        <taxon>dalbergioids sensu lato</taxon>
        <taxon>Dalbergieae</taxon>
        <taxon>Pterocarpus clade</taxon>
        <taxon>Stylosanthes</taxon>
    </lineage>
</organism>
<dbReference type="Proteomes" id="UP001341840">
    <property type="component" value="Unassembled WGS sequence"/>
</dbReference>
<gene>
    <name evidence="2" type="ORF">PIB30_026058</name>
</gene>
<evidence type="ECO:0000259" key="1">
    <source>
        <dbReference type="Pfam" id="PF24747"/>
    </source>
</evidence>
<dbReference type="InterPro" id="IPR055281">
    <property type="entry name" value="GIR1-2/SIED1"/>
</dbReference>
<reference evidence="2 3" key="1">
    <citation type="journal article" date="2023" name="Plants (Basel)">
        <title>Bridging the Gap: Combining Genomics and Transcriptomics Approaches to Understand Stylosanthes scabra, an Orphan Legume from the Brazilian Caatinga.</title>
        <authorList>
            <person name="Ferreira-Neto J.R.C."/>
            <person name="da Silva M.D."/>
            <person name="Binneck E."/>
            <person name="de Melo N.F."/>
            <person name="da Silva R.H."/>
            <person name="de Melo A.L.T.M."/>
            <person name="Pandolfi V."/>
            <person name="Bustamante F.O."/>
            <person name="Brasileiro-Vidal A.C."/>
            <person name="Benko-Iseppon A.M."/>
        </authorList>
    </citation>
    <scope>NUCLEOTIDE SEQUENCE [LARGE SCALE GENOMIC DNA]</scope>
    <source>
        <tissue evidence="2">Leaves</tissue>
    </source>
</reference>
<sequence>MEKSEAATPKLIDMLNIDANNYNIDAISPLPYSSILTLDALRKYFLVSYDLNQPAVAVNRLDQGGNQTFMVVESSGAANKAMKNEMGKKVMISSSSENNNNGDLKDDGEEVPSLVVMGCINCFLYVMVPKKKPECPRCGKNTNLLDVANIFPKHKPNKRTRISQI</sequence>
<evidence type="ECO:0000313" key="2">
    <source>
        <dbReference type="EMBL" id="MED6108648.1"/>
    </source>
</evidence>
<name>A0ABU6Q9X5_9FABA</name>
<dbReference type="EMBL" id="JASCZI010000097">
    <property type="protein sequence ID" value="MED6108648.1"/>
    <property type="molecule type" value="Genomic_DNA"/>
</dbReference>
<dbReference type="Pfam" id="PF24747">
    <property type="entry name" value="Zn-ribbon_GIR1"/>
    <property type="match status" value="1"/>
</dbReference>
<evidence type="ECO:0000313" key="3">
    <source>
        <dbReference type="Proteomes" id="UP001341840"/>
    </source>
</evidence>
<feature type="domain" description="GIR1-like zinc ribbon" evidence="1">
    <location>
        <begin position="113"/>
        <end position="146"/>
    </location>
</feature>